<feature type="region of interest" description="Disordered" evidence="1">
    <location>
        <begin position="664"/>
        <end position="688"/>
    </location>
</feature>
<dbReference type="Pfam" id="PF19922">
    <property type="entry name" value="bpX6"/>
    <property type="match status" value="1"/>
</dbReference>
<name>A0AAU8K3Q0_9ACTN</name>
<evidence type="ECO:0000259" key="3">
    <source>
        <dbReference type="Pfam" id="PF19922"/>
    </source>
</evidence>
<dbReference type="KEGG" id="kcm:ABWK59_29100"/>
<feature type="transmembrane region" description="Helical" evidence="2">
    <location>
        <begin position="214"/>
        <end position="234"/>
    </location>
</feature>
<evidence type="ECO:0000256" key="1">
    <source>
        <dbReference type="SAM" id="MobiDB-lite"/>
    </source>
</evidence>
<feature type="transmembrane region" description="Helical" evidence="2">
    <location>
        <begin position="186"/>
        <end position="202"/>
    </location>
</feature>
<protein>
    <submittedName>
        <fullName evidence="4">BpX6 domain-containing protein</fullName>
    </submittedName>
</protein>
<accession>A0AAU8K3Q0</accession>
<dbReference type="AlphaFoldDB" id="A0AAU8K3Q0"/>
<dbReference type="SUPFAM" id="SSF50998">
    <property type="entry name" value="Quinoprotein alcohol dehydrogenase-like"/>
    <property type="match status" value="1"/>
</dbReference>
<evidence type="ECO:0000256" key="2">
    <source>
        <dbReference type="SAM" id="Phobius"/>
    </source>
</evidence>
<keyword evidence="2" id="KW-1133">Transmembrane helix</keyword>
<dbReference type="InterPro" id="IPR045547">
    <property type="entry name" value="bpX6"/>
</dbReference>
<feature type="domain" description="MoxR-vWA-beta-propeller ternary system" evidence="3">
    <location>
        <begin position="15"/>
        <end position="163"/>
    </location>
</feature>
<proteinExistence type="predicted"/>
<reference evidence="4" key="1">
    <citation type="submission" date="2024-06" db="EMBL/GenBank/DDBJ databases">
        <title>The genome sequences of Kitasatospora sp. strain HUAS MG31.</title>
        <authorList>
            <person name="Mo P."/>
        </authorList>
    </citation>
    <scope>NUCLEOTIDE SEQUENCE</scope>
    <source>
        <strain evidence="4">HUAS MG31</strain>
    </source>
</reference>
<dbReference type="InterPro" id="IPR011047">
    <property type="entry name" value="Quinoprotein_ADH-like_sf"/>
</dbReference>
<dbReference type="EMBL" id="CP159872">
    <property type="protein sequence ID" value="XCM82681.1"/>
    <property type="molecule type" value="Genomic_DNA"/>
</dbReference>
<keyword evidence="2" id="KW-0472">Membrane</keyword>
<feature type="region of interest" description="Disordered" evidence="1">
    <location>
        <begin position="275"/>
        <end position="302"/>
    </location>
</feature>
<gene>
    <name evidence="4" type="ORF">ABWK59_29100</name>
</gene>
<dbReference type="RefSeq" id="WP_354643613.1">
    <property type="nucleotide sequence ID" value="NZ_CP159872.1"/>
</dbReference>
<organism evidence="4">
    <name type="scientific">Kitasatospora camelliae</name>
    <dbReference type="NCBI Taxonomy" id="3156397"/>
    <lineage>
        <taxon>Bacteria</taxon>
        <taxon>Bacillati</taxon>
        <taxon>Actinomycetota</taxon>
        <taxon>Actinomycetes</taxon>
        <taxon>Kitasatosporales</taxon>
        <taxon>Streptomycetaceae</taxon>
        <taxon>Kitasatospora</taxon>
    </lineage>
</organism>
<sequence>MTGIPAPRTTAVGAFRGTVRAAALVLDTPAIGPAEAAGRVLAHWRAGAELRLLPDGRWLLRLAAPVDLRADRAPGLPLAERAGALRSAGVAETGLPGEVVLLHGGATRRYRLADLPALHPEEWLDAAGLEIRPLTPLGRPFDPEPPVEDVPERPGPDLRAAAGVAPQPAGAVPGDGGGRSARYREWFGILGLLALAAFLTMAQEEGSRFLGHQLLVAVLSMLVLAALIAVLPGTPAGTGTSPNRRAASGGRQVGQAVAALATAAARMGGRLVRALAGPRLPTRRTPAPASTPSVPAGSRPPGLLRRLLGRGGRATGRQAPRVRDRWAELRTRFSALALRSPAGPVLGGRHARYLRRLTEAFEQRRWEDALRDAVGMASGAGTPGWLSLGVPQRRLGPLDPSPFASSGGPMVAYGPDVQSHLRALYRRAAEELERAGRVAEAAFVLADLLGLPSEAVALLARAGRHRQAAELAEGRELDPELAVRLWWQAGERDRAVRLARTRKAFAHAVERLRETDPAAARELRTAWVLDCREAGDRFAAVEAAWPDEELRPMVAADLRDAVALGGAPRARALPRLAALGAGAAVRPLTLALLTGRGPELAAERGRLAATLAEFPGADQALDRELATAAARAVVRDRGFGPSASWDGADRRLFADLLRRADPLTAADLRPPRRGPQPSGPLVATAHDEPGRLPATDAALLESGAVLVALGQAGVRLLGPDGRVKARWGTPCDRLVPADHGSVALLVARYGASCEVARLDLATRKVRRWATIRADWLAGSFDGRTLITADGDGIAVLDTTAERPTVVWRELGAESRLAGPIARTATSCSAVVATGRLLELWRWDLPGWELRSRHPLDPARDQVHGLTAHGAAVTLTGTPADGYRVRWHGSHGENDRTLPGGPAPLLLTDAEWHGLALPQPDASVRLDLGTNGSASPVARLLLPATTPDAIRLRGHGPTTTVLLPDGRIIATTPDTPTPAANLRLTPS</sequence>
<evidence type="ECO:0000313" key="4">
    <source>
        <dbReference type="EMBL" id="XCM82681.1"/>
    </source>
</evidence>
<keyword evidence="2" id="KW-0812">Transmembrane</keyword>